<evidence type="ECO:0000256" key="15">
    <source>
        <dbReference type="RuleBase" id="RU000489"/>
    </source>
</evidence>
<keyword evidence="19" id="KW-1185">Reference proteome</keyword>
<evidence type="ECO:0000313" key="18">
    <source>
        <dbReference type="EMBL" id="CAF0984459.1"/>
    </source>
</evidence>
<keyword evidence="13" id="KW-0325">Glycoprotein</keyword>
<reference evidence="18" key="1">
    <citation type="submission" date="2021-02" db="EMBL/GenBank/DDBJ databases">
        <authorList>
            <person name="Nowell W R."/>
        </authorList>
    </citation>
    <scope>NUCLEOTIDE SEQUENCE</scope>
    <source>
        <strain evidence="18">Ploen Becks lab</strain>
    </source>
</reference>
<comment type="subcellular location">
    <subcellularLocation>
        <location evidence="1">Membrane</location>
        <topology evidence="1">Single-pass type II membrane protein</topology>
    </subcellularLocation>
</comment>
<keyword evidence="7 16" id="KW-0732">Signal</keyword>
<evidence type="ECO:0000256" key="6">
    <source>
        <dbReference type="ARBA" id="ARBA00022692"/>
    </source>
</evidence>
<name>A0A814FLB1_9BILA</name>
<comment type="similarity">
    <text evidence="3">Belongs to the glycosyltransferase 7 family.</text>
</comment>
<dbReference type="Gene3D" id="3.20.20.80">
    <property type="entry name" value="Glycosidases"/>
    <property type="match status" value="1"/>
</dbReference>
<organism evidence="18 19">
    <name type="scientific">Brachionus calyciflorus</name>
    <dbReference type="NCBI Taxonomy" id="104777"/>
    <lineage>
        <taxon>Eukaryota</taxon>
        <taxon>Metazoa</taxon>
        <taxon>Spiralia</taxon>
        <taxon>Gnathifera</taxon>
        <taxon>Rotifera</taxon>
        <taxon>Eurotatoria</taxon>
        <taxon>Monogononta</taxon>
        <taxon>Pseudotrocha</taxon>
        <taxon>Ploima</taxon>
        <taxon>Brachionidae</taxon>
        <taxon>Brachionus</taxon>
    </lineage>
</organism>
<dbReference type="PRINTS" id="PR02050">
    <property type="entry name" value="B14GALTRFASE"/>
</dbReference>
<keyword evidence="12" id="KW-1015">Disulfide bond</keyword>
<dbReference type="InterPro" id="IPR003859">
    <property type="entry name" value="Galactosyl_T"/>
</dbReference>
<dbReference type="GO" id="GO:0004568">
    <property type="term" value="F:chitinase activity"/>
    <property type="evidence" value="ECO:0007669"/>
    <property type="project" value="UniProtKB-ARBA"/>
</dbReference>
<proteinExistence type="inferred from homology"/>
<dbReference type="InterPro" id="IPR027791">
    <property type="entry name" value="Galactosyl_T_C"/>
</dbReference>
<dbReference type="CDD" id="cd00899">
    <property type="entry name" value="b4GalT"/>
    <property type="match status" value="1"/>
</dbReference>
<comment type="pathway">
    <text evidence="2">Protein modification; protein glycosylation.</text>
</comment>
<feature type="signal peptide" evidence="16">
    <location>
        <begin position="1"/>
        <end position="16"/>
    </location>
</feature>
<dbReference type="InterPro" id="IPR001223">
    <property type="entry name" value="Glyco_hydro18_cat"/>
</dbReference>
<dbReference type="Gene3D" id="3.90.550.10">
    <property type="entry name" value="Spore Coat Polysaccharide Biosynthesis Protein SpsA, Chain A"/>
    <property type="match status" value="1"/>
</dbReference>
<evidence type="ECO:0000256" key="3">
    <source>
        <dbReference type="ARBA" id="ARBA00005735"/>
    </source>
</evidence>
<keyword evidence="6" id="KW-0812">Transmembrane</keyword>
<evidence type="ECO:0000256" key="12">
    <source>
        <dbReference type="ARBA" id="ARBA00023157"/>
    </source>
</evidence>
<protein>
    <recommendedName>
        <fullName evidence="17">GH18 domain-containing protein</fullName>
    </recommendedName>
</protein>
<dbReference type="SUPFAM" id="SSF51445">
    <property type="entry name" value="(Trans)glycosidases"/>
    <property type="match status" value="1"/>
</dbReference>
<evidence type="ECO:0000256" key="5">
    <source>
        <dbReference type="ARBA" id="ARBA00022679"/>
    </source>
</evidence>
<dbReference type="PROSITE" id="PS51910">
    <property type="entry name" value="GH18_2"/>
    <property type="match status" value="1"/>
</dbReference>
<dbReference type="GO" id="GO:0005975">
    <property type="term" value="P:carbohydrate metabolic process"/>
    <property type="evidence" value="ECO:0007669"/>
    <property type="project" value="InterPro"/>
</dbReference>
<dbReference type="InterPro" id="IPR011583">
    <property type="entry name" value="Chitinase_II/V-like_cat"/>
</dbReference>
<keyword evidence="4" id="KW-0328">Glycosyltransferase</keyword>
<dbReference type="SMART" id="SM00636">
    <property type="entry name" value="Glyco_18"/>
    <property type="match status" value="1"/>
</dbReference>
<keyword evidence="5" id="KW-0808">Transferase</keyword>
<keyword evidence="9" id="KW-0735">Signal-anchor</keyword>
<dbReference type="InterPro" id="IPR029044">
    <property type="entry name" value="Nucleotide-diphossugar_trans"/>
</dbReference>
<dbReference type="FunFam" id="3.10.50.10:FF:000004">
    <property type="entry name" value="Chitinase 5"/>
    <property type="match status" value="1"/>
</dbReference>
<dbReference type="PANTHER" id="PTHR11177:SF317">
    <property type="entry name" value="CHITINASE 12-RELATED"/>
    <property type="match status" value="1"/>
</dbReference>
<evidence type="ECO:0000256" key="7">
    <source>
        <dbReference type="ARBA" id="ARBA00022729"/>
    </source>
</evidence>
<dbReference type="InterPro" id="IPR027995">
    <property type="entry name" value="Galactosyl_T_N"/>
</dbReference>
<accession>A0A814FLB1</accession>
<dbReference type="InterPro" id="IPR001579">
    <property type="entry name" value="Glyco_hydro_18_chit_AS"/>
</dbReference>
<evidence type="ECO:0000256" key="9">
    <source>
        <dbReference type="ARBA" id="ARBA00022968"/>
    </source>
</evidence>
<dbReference type="GO" id="GO:0006032">
    <property type="term" value="P:chitin catabolic process"/>
    <property type="evidence" value="ECO:0007669"/>
    <property type="project" value="UniProtKB-ARBA"/>
</dbReference>
<dbReference type="Pfam" id="PF00704">
    <property type="entry name" value="Glyco_hydro_18"/>
    <property type="match status" value="1"/>
</dbReference>
<dbReference type="Pfam" id="PF13733">
    <property type="entry name" value="Glyco_transf_7N"/>
    <property type="match status" value="1"/>
</dbReference>
<sequence>MLRKLLYLCLLELIYSLNTSDIPLQRRVCYFANWAPYRELDPPLYPDKIDPTLCTHIHYAFAKIDAKTLNLIPTEEHDMNWTEKSNMPLFIRLYSLKRRNPALKILLAVGGWSAKSTGFNMATRSAHNRLKFIDNTLKLLREWNFDGIDLDWEFPGEEERGADKLSKQNLNYLVNDFRIAVNEEAEKSGKRKLLVTAAVAADPIKINNGYVVKNFCQQLDYISVMTYDYHGTWDNATGLNSPLYGRNTEPFNHKSDNNWKNANYSINYWIANGCPPEKINFGLAAYGRSFTLKNSTLNRVGSPILKGGIAGAYTKEEGIYSYFEICDKLKSENWKKHWDDKQQSVYATHEDQWVGYDNQRSIALKVKWAYTMSLGGTMLWTLDFDDYTGEFCDEGAFPIASAIKTVFEEFSNSINSTDSIIEFTKSTTLLSTTALTTKALTTLNKTTSLSSSTTTTTTPNNKKTFPFIINNDDSKLSLSYNSFSDIDSDSITIIFRNNTQLNIAIIIPYRDREDHLFTLLSYLHPILQRQQLDYKIYVTEQAGNGTFNKAIVMNAAFIYAFNEDNYNCYCFHDVDLVPEDDRNMYSCGKYPKHMSIGVDEMNYQLQYEELIGGVLILGTEHIIASNGYSNLYWGWGAEDDDLYYRFKGLGYKIERPPLKIGRYTMMKHQKRKPQLWSKRAKLLYSSVNRMTWDGVSSAKYKLLNVTQRRFYTHLLIDVGEPPVGFN</sequence>
<feature type="chain" id="PRO_5032376161" description="GH18 domain-containing protein" evidence="16">
    <location>
        <begin position="17"/>
        <end position="726"/>
    </location>
</feature>
<dbReference type="InterPro" id="IPR029070">
    <property type="entry name" value="Chitinase_insertion_sf"/>
</dbReference>
<evidence type="ECO:0000259" key="17">
    <source>
        <dbReference type="PROSITE" id="PS51910"/>
    </source>
</evidence>
<evidence type="ECO:0000256" key="4">
    <source>
        <dbReference type="ARBA" id="ARBA00022676"/>
    </source>
</evidence>
<dbReference type="InterPro" id="IPR050314">
    <property type="entry name" value="Glycosyl_Hydrlase_18"/>
</dbReference>
<evidence type="ECO:0000256" key="8">
    <source>
        <dbReference type="ARBA" id="ARBA00022801"/>
    </source>
</evidence>
<keyword evidence="8 15" id="KW-0378">Hydrolase</keyword>
<dbReference type="InterPro" id="IPR017853">
    <property type="entry name" value="GH"/>
</dbReference>
<evidence type="ECO:0000256" key="2">
    <source>
        <dbReference type="ARBA" id="ARBA00004922"/>
    </source>
</evidence>
<dbReference type="Proteomes" id="UP000663879">
    <property type="component" value="Unassembled WGS sequence"/>
</dbReference>
<dbReference type="Gene3D" id="3.10.50.10">
    <property type="match status" value="1"/>
</dbReference>
<evidence type="ECO:0000313" key="19">
    <source>
        <dbReference type="Proteomes" id="UP000663879"/>
    </source>
</evidence>
<dbReference type="GO" id="GO:0008061">
    <property type="term" value="F:chitin binding"/>
    <property type="evidence" value="ECO:0007669"/>
    <property type="project" value="InterPro"/>
</dbReference>
<dbReference type="EMBL" id="CAJNOC010003482">
    <property type="protein sequence ID" value="CAF0984459.1"/>
    <property type="molecule type" value="Genomic_DNA"/>
</dbReference>
<dbReference type="Pfam" id="PF02709">
    <property type="entry name" value="Glyco_transf_7C"/>
    <property type="match status" value="1"/>
</dbReference>
<dbReference type="PROSITE" id="PS01095">
    <property type="entry name" value="GH18_1"/>
    <property type="match status" value="1"/>
</dbReference>
<evidence type="ECO:0000256" key="13">
    <source>
        <dbReference type="ARBA" id="ARBA00023180"/>
    </source>
</evidence>
<dbReference type="UniPathway" id="UPA00378"/>
<evidence type="ECO:0000256" key="1">
    <source>
        <dbReference type="ARBA" id="ARBA00004606"/>
    </source>
</evidence>
<evidence type="ECO:0000256" key="14">
    <source>
        <dbReference type="ARBA" id="ARBA00023295"/>
    </source>
</evidence>
<feature type="domain" description="GH18" evidence="17">
    <location>
        <begin position="25"/>
        <end position="410"/>
    </location>
</feature>
<comment type="caution">
    <text evidence="18">The sequence shown here is derived from an EMBL/GenBank/DDBJ whole genome shotgun (WGS) entry which is preliminary data.</text>
</comment>
<evidence type="ECO:0000256" key="16">
    <source>
        <dbReference type="SAM" id="SignalP"/>
    </source>
</evidence>
<dbReference type="GO" id="GO:0005576">
    <property type="term" value="C:extracellular region"/>
    <property type="evidence" value="ECO:0007669"/>
    <property type="project" value="TreeGrafter"/>
</dbReference>
<keyword evidence="14 15" id="KW-0326">Glycosidase</keyword>
<evidence type="ECO:0000256" key="11">
    <source>
        <dbReference type="ARBA" id="ARBA00023136"/>
    </source>
</evidence>
<evidence type="ECO:0000256" key="10">
    <source>
        <dbReference type="ARBA" id="ARBA00022989"/>
    </source>
</evidence>
<dbReference type="OrthoDB" id="76388at2759"/>
<dbReference type="PANTHER" id="PTHR11177">
    <property type="entry name" value="CHITINASE"/>
    <property type="match status" value="1"/>
</dbReference>
<dbReference type="AlphaFoldDB" id="A0A814FLB1"/>
<dbReference type="GO" id="GO:0016757">
    <property type="term" value="F:glycosyltransferase activity"/>
    <property type="evidence" value="ECO:0007669"/>
    <property type="project" value="UniProtKB-KW"/>
</dbReference>
<dbReference type="SUPFAM" id="SSF53448">
    <property type="entry name" value="Nucleotide-diphospho-sugar transferases"/>
    <property type="match status" value="1"/>
</dbReference>
<dbReference type="GO" id="GO:0016020">
    <property type="term" value="C:membrane"/>
    <property type="evidence" value="ECO:0007669"/>
    <property type="project" value="UniProtKB-SubCell"/>
</dbReference>
<keyword evidence="11" id="KW-0472">Membrane</keyword>
<gene>
    <name evidence="18" type="ORF">OXX778_LOCUS15595</name>
</gene>
<keyword evidence="10" id="KW-1133">Transmembrane helix</keyword>
<dbReference type="SUPFAM" id="SSF54556">
    <property type="entry name" value="Chitinase insertion domain"/>
    <property type="match status" value="1"/>
</dbReference>